<evidence type="ECO:0000256" key="5">
    <source>
        <dbReference type="SAM" id="MobiDB-lite"/>
    </source>
</evidence>
<dbReference type="FunFam" id="4.10.240.10:FF:000032">
    <property type="entry name" value="Related to ARO80-positive transcription regulator of ARO9 and ARO10"/>
    <property type="match status" value="1"/>
</dbReference>
<name>A0A319EPV8_ASPSB</name>
<dbReference type="OrthoDB" id="2262349at2759"/>
<feature type="compositionally biased region" description="Basic and acidic residues" evidence="5">
    <location>
        <begin position="110"/>
        <end position="123"/>
    </location>
</feature>
<dbReference type="SUPFAM" id="SSF57701">
    <property type="entry name" value="Zn2/Cys6 DNA-binding domain"/>
    <property type="match status" value="1"/>
</dbReference>
<feature type="compositionally biased region" description="Basic and acidic residues" evidence="5">
    <location>
        <begin position="88"/>
        <end position="100"/>
    </location>
</feature>
<dbReference type="GO" id="GO:0005634">
    <property type="term" value="C:nucleus"/>
    <property type="evidence" value="ECO:0007669"/>
    <property type="project" value="TreeGrafter"/>
</dbReference>
<evidence type="ECO:0000256" key="4">
    <source>
        <dbReference type="ARBA" id="ARBA00023242"/>
    </source>
</evidence>
<dbReference type="CDD" id="cd00067">
    <property type="entry name" value="GAL4"/>
    <property type="match status" value="1"/>
</dbReference>
<evidence type="ECO:0000256" key="1">
    <source>
        <dbReference type="ARBA" id="ARBA00023015"/>
    </source>
</evidence>
<dbReference type="InterPro" id="IPR052780">
    <property type="entry name" value="AAA_Catabolism_Regulators"/>
</dbReference>
<proteinExistence type="predicted"/>
<dbReference type="PANTHER" id="PTHR31644">
    <property type="entry name" value="TRANSCRIPTIONAL ACTIVATOR ARO80-RELATED"/>
    <property type="match status" value="1"/>
</dbReference>
<dbReference type="PANTHER" id="PTHR31644:SF3">
    <property type="entry name" value="ZN(II)2CYS6 TRANSCRIPTION FACTOR (EUROFUNG)"/>
    <property type="match status" value="1"/>
</dbReference>
<accession>A0A319EPV8</accession>
<dbReference type="InterPro" id="IPR001138">
    <property type="entry name" value="Zn2Cys6_DnaBD"/>
</dbReference>
<evidence type="ECO:0000259" key="6">
    <source>
        <dbReference type="PROSITE" id="PS50048"/>
    </source>
</evidence>
<feature type="compositionally biased region" description="Polar residues" evidence="5">
    <location>
        <begin position="171"/>
        <end position="191"/>
    </location>
</feature>
<protein>
    <recommendedName>
        <fullName evidence="6">Zn(2)-C6 fungal-type domain-containing protein</fullName>
    </recommendedName>
</protein>
<organism evidence="7 8">
    <name type="scientific">Aspergillus sclerotiicarbonarius (strain CBS 121057 / IBT 28362)</name>
    <dbReference type="NCBI Taxonomy" id="1448318"/>
    <lineage>
        <taxon>Eukaryota</taxon>
        <taxon>Fungi</taxon>
        <taxon>Dikarya</taxon>
        <taxon>Ascomycota</taxon>
        <taxon>Pezizomycotina</taxon>
        <taxon>Eurotiomycetes</taxon>
        <taxon>Eurotiomycetidae</taxon>
        <taxon>Eurotiales</taxon>
        <taxon>Aspergillaceae</taxon>
        <taxon>Aspergillus</taxon>
        <taxon>Aspergillus subgen. Circumdati</taxon>
    </lineage>
</organism>
<keyword evidence="2" id="KW-0238">DNA-binding</keyword>
<dbReference type="AlphaFoldDB" id="A0A319EPV8"/>
<reference evidence="7 8" key="1">
    <citation type="submission" date="2018-02" db="EMBL/GenBank/DDBJ databases">
        <title>The genomes of Aspergillus section Nigri reveals drivers in fungal speciation.</title>
        <authorList>
            <consortium name="DOE Joint Genome Institute"/>
            <person name="Vesth T.C."/>
            <person name="Nybo J."/>
            <person name="Theobald S."/>
            <person name="Brandl J."/>
            <person name="Frisvad J.C."/>
            <person name="Nielsen K.F."/>
            <person name="Lyhne E.K."/>
            <person name="Kogle M.E."/>
            <person name="Kuo A."/>
            <person name="Riley R."/>
            <person name="Clum A."/>
            <person name="Nolan M."/>
            <person name="Lipzen A."/>
            <person name="Salamov A."/>
            <person name="Henrissat B."/>
            <person name="Wiebenga A."/>
            <person name="De vries R.P."/>
            <person name="Grigoriev I.V."/>
            <person name="Mortensen U.H."/>
            <person name="Andersen M.R."/>
            <person name="Baker S.E."/>
        </authorList>
    </citation>
    <scope>NUCLEOTIDE SEQUENCE [LARGE SCALE GENOMIC DNA]</scope>
    <source>
        <strain evidence="7 8">CBS 121057</strain>
    </source>
</reference>
<dbReference type="Proteomes" id="UP000248423">
    <property type="component" value="Unassembled WGS sequence"/>
</dbReference>
<evidence type="ECO:0000256" key="3">
    <source>
        <dbReference type="ARBA" id="ARBA00023163"/>
    </source>
</evidence>
<gene>
    <name evidence="7" type="ORF">BO78DRAFT_457791</name>
</gene>
<dbReference type="Gene3D" id="4.10.240.10">
    <property type="entry name" value="Zn(2)-C6 fungal-type DNA-binding domain"/>
    <property type="match status" value="1"/>
</dbReference>
<dbReference type="GO" id="GO:0045944">
    <property type="term" value="P:positive regulation of transcription by RNA polymerase II"/>
    <property type="evidence" value="ECO:0007669"/>
    <property type="project" value="TreeGrafter"/>
</dbReference>
<dbReference type="SMART" id="SM00066">
    <property type="entry name" value="GAL4"/>
    <property type="match status" value="1"/>
</dbReference>
<dbReference type="GO" id="GO:0003677">
    <property type="term" value="F:DNA binding"/>
    <property type="evidence" value="ECO:0007669"/>
    <property type="project" value="UniProtKB-KW"/>
</dbReference>
<evidence type="ECO:0000313" key="8">
    <source>
        <dbReference type="Proteomes" id="UP000248423"/>
    </source>
</evidence>
<dbReference type="CDD" id="cd12148">
    <property type="entry name" value="fungal_TF_MHR"/>
    <property type="match status" value="1"/>
</dbReference>
<dbReference type="PROSITE" id="PS50048">
    <property type="entry name" value="ZN2_CY6_FUNGAL_2"/>
    <property type="match status" value="1"/>
</dbReference>
<dbReference type="GO" id="GO:0000981">
    <property type="term" value="F:DNA-binding transcription factor activity, RNA polymerase II-specific"/>
    <property type="evidence" value="ECO:0007669"/>
    <property type="project" value="InterPro"/>
</dbReference>
<sequence length="801" mass="90295">MEVRGPSRSGDVSNRAYQRTYKACLSCRQRKAKCDLGVDSDGLPVGPPCAKCRREQRECVFSEKRAWERRNKRGPSEDIAPPSAVRQRLSDTPRHSRDVPDDVLQVVDDGPVHDNDRHDDFDRPPQPYIPEERPGRRHSTSKLANSMMRTVVSSGNDALNILFEAAAVHSQENGSNGSGAQTRNTQTSTAQAGDVDNSGDQTQFMFAAEALAKAKRPVKLSLVSKEVLGVWESCRFVKMGWFTSREAVTLIDLFFKNMTPLSPILTNFYADHNNHRWLVTREPVLCCTILMLSSRYHVLPGAGGESRNFFIHHRLWQHCQQLVVRLIFGQEKSSHTRIRSIGTIEALLLMSEWHPRSLHFPPESDGWDADISLAPEPQESEGSSAGRWLEDMIEPAKRSDQMSWMLLGSALSLAHELGIFELDDKKCDHSSVYEGIISDDQVKLRRQRVQRLLYVYINQLAWRIGCVSLMPQSLNHAIAGRQTSRALSQPGDEWLAFMDSWMDLTKLAKSVTDTFFPTVSFARQQLHSGRYIDLLDHFRTLLVRWKEEHLRPQVLSKHFFDILFIEYHFVRVYTHSVGMQAVVERAVADSDPNVEDVRATSIDPIDYEYIQEVIDGCCQILQKVTQLGETGALRFSPVRIFLRVTSSSIFLMKALSLGTRPAKLCESLDILDRCVQALKSNALDDIHLSSRYAALLEMHVSRLRRNLFASSRSVKHSYRPTTQPSMVPSHSIDSDSGPMMDVPVSQHMADVSFIPSLNGVAADDWLSLPFDPSMAPFGISTGGQFPAYEGGALNFIWNLPS</sequence>
<dbReference type="GO" id="GO:0008270">
    <property type="term" value="F:zinc ion binding"/>
    <property type="evidence" value="ECO:0007669"/>
    <property type="project" value="InterPro"/>
</dbReference>
<keyword evidence="8" id="KW-1185">Reference proteome</keyword>
<keyword evidence="1" id="KW-0805">Transcription regulation</keyword>
<evidence type="ECO:0000313" key="7">
    <source>
        <dbReference type="EMBL" id="PYI11371.1"/>
    </source>
</evidence>
<dbReference type="GO" id="GO:0009074">
    <property type="term" value="P:aromatic amino acid family catabolic process"/>
    <property type="evidence" value="ECO:0007669"/>
    <property type="project" value="TreeGrafter"/>
</dbReference>
<dbReference type="Pfam" id="PF00172">
    <property type="entry name" value="Zn_clus"/>
    <property type="match status" value="1"/>
</dbReference>
<evidence type="ECO:0000256" key="2">
    <source>
        <dbReference type="ARBA" id="ARBA00023125"/>
    </source>
</evidence>
<feature type="region of interest" description="Disordered" evidence="5">
    <location>
        <begin position="171"/>
        <end position="197"/>
    </location>
</feature>
<feature type="region of interest" description="Disordered" evidence="5">
    <location>
        <begin position="66"/>
        <end position="140"/>
    </location>
</feature>
<dbReference type="InterPro" id="IPR036864">
    <property type="entry name" value="Zn2-C6_fun-type_DNA-bd_sf"/>
</dbReference>
<keyword evidence="4" id="KW-0539">Nucleus</keyword>
<dbReference type="EMBL" id="KZ826318">
    <property type="protein sequence ID" value="PYI11371.1"/>
    <property type="molecule type" value="Genomic_DNA"/>
</dbReference>
<dbReference type="STRING" id="1448318.A0A319EPV8"/>
<feature type="domain" description="Zn(2)-C6 fungal-type" evidence="6">
    <location>
        <begin position="23"/>
        <end position="61"/>
    </location>
</feature>
<dbReference type="VEuPathDB" id="FungiDB:BO78DRAFT_457791"/>
<keyword evidence="3" id="KW-0804">Transcription</keyword>